<protein>
    <recommendedName>
        <fullName evidence="5">FimV N-terminal domain-containing protein</fullName>
    </recommendedName>
</protein>
<comment type="caution">
    <text evidence="6">The sequence shown here is derived from an EMBL/GenBank/DDBJ whole genome shotgun (WGS) entry which is preliminary data.</text>
</comment>
<keyword evidence="3" id="KW-0472">Membrane</keyword>
<accession>A0A4R1BM50</accession>
<proteinExistence type="predicted"/>
<dbReference type="OrthoDB" id="5298707at2"/>
<dbReference type="AlphaFoldDB" id="A0A4R1BM50"/>
<feature type="domain" description="FimV N-terminal" evidence="5">
    <location>
        <begin position="40"/>
        <end position="146"/>
    </location>
</feature>
<feature type="compositionally biased region" description="Pro residues" evidence="2">
    <location>
        <begin position="410"/>
        <end position="419"/>
    </location>
</feature>
<evidence type="ECO:0000313" key="7">
    <source>
        <dbReference type="Proteomes" id="UP000295443"/>
    </source>
</evidence>
<feature type="compositionally biased region" description="Low complexity" evidence="2">
    <location>
        <begin position="634"/>
        <end position="646"/>
    </location>
</feature>
<feature type="region of interest" description="Disordered" evidence="2">
    <location>
        <begin position="489"/>
        <end position="512"/>
    </location>
</feature>
<dbReference type="InterPro" id="IPR020011">
    <property type="entry name" value="FimV_C"/>
</dbReference>
<dbReference type="Gene3D" id="1.20.58.2200">
    <property type="match status" value="1"/>
</dbReference>
<feature type="transmembrane region" description="Helical" evidence="3">
    <location>
        <begin position="447"/>
        <end position="466"/>
    </location>
</feature>
<evidence type="ECO:0000256" key="1">
    <source>
        <dbReference type="SAM" id="Coils"/>
    </source>
</evidence>
<gene>
    <name evidence="6" type="ORF">EZJ19_02275</name>
</gene>
<dbReference type="InterPro" id="IPR057840">
    <property type="entry name" value="FimV_N"/>
</dbReference>
<dbReference type="InterPro" id="IPR038440">
    <property type="entry name" value="FimV_C_sf"/>
</dbReference>
<keyword evidence="4" id="KW-0732">Signal</keyword>
<dbReference type="EMBL" id="SJZB01000010">
    <property type="protein sequence ID" value="TCJ18560.1"/>
    <property type="molecule type" value="Genomic_DNA"/>
</dbReference>
<reference evidence="6 7" key="1">
    <citation type="submission" date="2019-03" db="EMBL/GenBank/DDBJ databases">
        <title>Genome sequence of Thiobacillaceae bacterium LSR1, a sulfur-oxidizing bacterium isolated from freshwater sediment.</title>
        <authorList>
            <person name="Li S."/>
        </authorList>
    </citation>
    <scope>NUCLEOTIDE SEQUENCE [LARGE SCALE GENOMIC DNA]</scope>
    <source>
        <strain evidence="6 7">LSR1</strain>
    </source>
</reference>
<dbReference type="Proteomes" id="UP000295443">
    <property type="component" value="Unassembled WGS sequence"/>
</dbReference>
<dbReference type="PANTHER" id="PTHR48148">
    <property type="entry name" value="KERATINOCYTE PROLINE-RICH PROTEIN"/>
    <property type="match status" value="1"/>
</dbReference>
<feature type="signal peptide" evidence="4">
    <location>
        <begin position="1"/>
        <end position="39"/>
    </location>
</feature>
<dbReference type="Pfam" id="PF25800">
    <property type="entry name" value="FimV_N"/>
    <property type="match status" value="1"/>
</dbReference>
<dbReference type="PANTHER" id="PTHR48148:SF3">
    <property type="entry name" value="KERATINOCYTE PROLINE-RICH PROTEIN"/>
    <property type="match status" value="1"/>
</dbReference>
<feature type="coiled-coil region" evidence="1">
    <location>
        <begin position="348"/>
        <end position="389"/>
    </location>
</feature>
<feature type="region of interest" description="Disordered" evidence="2">
    <location>
        <begin position="691"/>
        <end position="724"/>
    </location>
</feature>
<keyword evidence="3" id="KW-0812">Transmembrane</keyword>
<feature type="compositionally biased region" description="Basic and acidic residues" evidence="2">
    <location>
        <begin position="315"/>
        <end position="345"/>
    </location>
</feature>
<keyword evidence="7" id="KW-1185">Reference proteome</keyword>
<name>A0A4R1BM50_9PROT</name>
<feature type="region of interest" description="Disordered" evidence="2">
    <location>
        <begin position="390"/>
        <end position="428"/>
    </location>
</feature>
<dbReference type="InterPro" id="IPR036779">
    <property type="entry name" value="LysM_dom_sf"/>
</dbReference>
<evidence type="ECO:0000256" key="4">
    <source>
        <dbReference type="SAM" id="SignalP"/>
    </source>
</evidence>
<feature type="region of interest" description="Disordered" evidence="2">
    <location>
        <begin position="297"/>
        <end position="345"/>
    </location>
</feature>
<evidence type="ECO:0000313" key="6">
    <source>
        <dbReference type="EMBL" id="TCJ18560.1"/>
    </source>
</evidence>
<feature type="compositionally biased region" description="Low complexity" evidence="2">
    <location>
        <begin position="496"/>
        <end position="511"/>
    </location>
</feature>
<evidence type="ECO:0000259" key="5">
    <source>
        <dbReference type="Pfam" id="PF25800"/>
    </source>
</evidence>
<dbReference type="NCBIfam" id="TIGR03505">
    <property type="entry name" value="FimV_core"/>
    <property type="match status" value="1"/>
</dbReference>
<evidence type="ECO:0000256" key="2">
    <source>
        <dbReference type="SAM" id="MobiDB-lite"/>
    </source>
</evidence>
<feature type="region of interest" description="Disordered" evidence="2">
    <location>
        <begin position="622"/>
        <end position="646"/>
    </location>
</feature>
<feature type="chain" id="PRO_5020826598" description="FimV N-terminal domain-containing protein" evidence="4">
    <location>
        <begin position="40"/>
        <end position="846"/>
    </location>
</feature>
<organism evidence="6 7">
    <name type="scientific">Parasulfuritortus cantonensis</name>
    <dbReference type="NCBI Taxonomy" id="2528202"/>
    <lineage>
        <taxon>Bacteria</taxon>
        <taxon>Pseudomonadati</taxon>
        <taxon>Pseudomonadota</taxon>
        <taxon>Betaproteobacteria</taxon>
        <taxon>Nitrosomonadales</taxon>
        <taxon>Thiobacillaceae</taxon>
        <taxon>Parasulfuritortus</taxon>
    </lineage>
</organism>
<sequence length="846" mass="89915">MRRQACLPGPRDRGRMVKSSIRISALLASLMLVSGAASAAGLGKMSVQSALGQPLRAEIELLSVQPDDIGSVEAKLASPDAFRQARMDRAPVISDLQLSIEKRPNGKPVVKISSSVPVSDPFVDLLIELNWSSGRILREYTVLLDPVREQKAADEVAKSVPVPAVTTSATAGQRPAASAPVAQAPAAPAKPAAAKPAKPVTYGPVKSGETLRSIAKKVMLPDVTLEMMVASLYQVNKNSFARNNVNMLKQGEVLTVPDRDSVMLMFSPNQARQLLREHAEVWHEIRNRVANEAARSVAEAAPEDAGKGKIVQAQPEEKPAAKGAPKDVLKLSKGEPPRAADGKVGERVQALEEEIAAKSHALQEAQDRVSQLERTVQDLQRLLDLKAKDAGAKPGAEPPPAGQPVAEAPAAPPAQPAAPKPKAKAKPPIEVPVREPGFFQSLLATPLYIGGIVAAALLAILLWVFMVSSRRRKGLSDFEQSVMTGGDPFKTSIFKTGESTGSERGTTTQSGVGTDFSRLGLGSIDTHEVDPIAEAEVYMAYGRDAQAEEILKEALAKDPHRHEIALKLLEIYAGRQDRLSFETQASELYAGLGDPSSPIWAKATELGRQIDPANPLYRVFSEAPSLPDESPSGLPEAPDFAAPAAAPEPEPLALDTLEFDQPETPAAAEPEDDQPIQLDDLNFSVETADTSESLPAFGSPTEVELASEPEADLGALPGPDLDEALELPEELGLADLAGSEPEAAADETVMMPPADKLPDLDFSGIDLELAEPDAPPAAPVAEAEPAIEAPEEIDADILEEVNTKLDLARAYLEMGDKEGAREILDEVVKEGGAQQRAEAERLIASL</sequence>
<keyword evidence="3" id="KW-1133">Transmembrane helix</keyword>
<dbReference type="NCBIfam" id="TIGR03504">
    <property type="entry name" value="FimV_Cterm"/>
    <property type="match status" value="1"/>
</dbReference>
<keyword evidence="1" id="KW-0175">Coiled coil</keyword>
<feature type="compositionally biased region" description="Low complexity" evidence="2">
    <location>
        <begin position="175"/>
        <end position="199"/>
    </location>
</feature>
<dbReference type="Gene3D" id="3.10.350.10">
    <property type="entry name" value="LysM domain"/>
    <property type="match status" value="1"/>
</dbReference>
<feature type="region of interest" description="Disordered" evidence="2">
    <location>
        <begin position="167"/>
        <end position="202"/>
    </location>
</feature>
<evidence type="ECO:0000256" key="3">
    <source>
        <dbReference type="SAM" id="Phobius"/>
    </source>
</evidence>
<dbReference type="InterPro" id="IPR020012">
    <property type="entry name" value="LysM_FimV"/>
</dbReference>